<dbReference type="Pfam" id="PF01551">
    <property type="entry name" value="Peptidase_M23"/>
    <property type="match status" value="1"/>
</dbReference>
<dbReference type="RefSeq" id="WP_110033761.1">
    <property type="nucleotide sequence ID" value="NZ_QGTR01000005.1"/>
</dbReference>
<evidence type="ECO:0000256" key="7">
    <source>
        <dbReference type="SAM" id="Coils"/>
    </source>
</evidence>
<feature type="region of interest" description="Disordered" evidence="8">
    <location>
        <begin position="452"/>
        <end position="476"/>
    </location>
</feature>
<feature type="signal peptide" evidence="9">
    <location>
        <begin position="1"/>
        <end position="37"/>
    </location>
</feature>
<evidence type="ECO:0000256" key="1">
    <source>
        <dbReference type="ARBA" id="ARBA00001947"/>
    </source>
</evidence>
<keyword evidence="2" id="KW-0645">Protease</keyword>
<sequence length="476" mass="50694">MTALLLPSPWRRARRRRRAVAAALALACAMAAAGASAATGARVTARPATEASAAQDPAASVLESQRDRNRADLEAIASEAERSRKALDSLEQDLSGLKADQQSLAEALDQSQARRAELDAQIAAGEASLSDLNGRQQMLRASLISRRSVLAEVLAALQRIGRNPPPALLVTPEDALSSVRSAILLGAVVPGIRKETEALAADLKELAALRQTIAEERDSLRLALEANEREEMRLSGLVTEKLALQAESERRLQLERDRANGLAERSTELEKLIASLETEIGSLRAAAAAALRAETERRERIALQLEKARELAARALPDKNRIAPAYAFSALKGTLRRPVSGETVRNFGTDDGTGHAFAGEVLASGSGAPVVAPVDGWVIYAGPFRSYGQVVILDVGENYQVILAGMGTARVATGQFVLGGEPVAEMGQTRLAGLTALALASGKPTLYIEFRRGGEPVDPRPWWRDESSSGRASNDT</sequence>
<evidence type="ECO:0000256" key="3">
    <source>
        <dbReference type="ARBA" id="ARBA00022723"/>
    </source>
</evidence>
<dbReference type="OrthoDB" id="9809144at2"/>
<evidence type="ECO:0000256" key="4">
    <source>
        <dbReference type="ARBA" id="ARBA00022801"/>
    </source>
</evidence>
<feature type="chain" id="PRO_5016299776" evidence="9">
    <location>
        <begin position="38"/>
        <end position="476"/>
    </location>
</feature>
<feature type="compositionally biased region" description="Basic and acidic residues" evidence="8">
    <location>
        <begin position="452"/>
        <end position="468"/>
    </location>
</feature>
<dbReference type="GO" id="GO:0004222">
    <property type="term" value="F:metalloendopeptidase activity"/>
    <property type="evidence" value="ECO:0007669"/>
    <property type="project" value="TreeGrafter"/>
</dbReference>
<dbReference type="CDD" id="cd12797">
    <property type="entry name" value="M23_peptidase"/>
    <property type="match status" value="1"/>
</dbReference>
<gene>
    <name evidence="11" type="ORF">DFR52_105336</name>
</gene>
<feature type="coiled-coil region" evidence="7">
    <location>
        <begin position="259"/>
        <end position="311"/>
    </location>
</feature>
<keyword evidence="12" id="KW-1185">Reference proteome</keyword>
<dbReference type="PANTHER" id="PTHR21666">
    <property type="entry name" value="PEPTIDASE-RELATED"/>
    <property type="match status" value="1"/>
</dbReference>
<evidence type="ECO:0000256" key="9">
    <source>
        <dbReference type="SAM" id="SignalP"/>
    </source>
</evidence>
<dbReference type="SUPFAM" id="SSF51261">
    <property type="entry name" value="Duplicated hybrid motif"/>
    <property type="match status" value="1"/>
</dbReference>
<evidence type="ECO:0000256" key="8">
    <source>
        <dbReference type="SAM" id="MobiDB-lite"/>
    </source>
</evidence>
<comment type="caution">
    <text evidence="11">The sequence shown here is derived from an EMBL/GenBank/DDBJ whole genome shotgun (WGS) entry which is preliminary data.</text>
</comment>
<proteinExistence type="predicted"/>
<feature type="domain" description="M23ase beta-sheet core" evidence="10">
    <location>
        <begin position="359"/>
        <end position="459"/>
    </location>
</feature>
<keyword evidence="5" id="KW-0862">Zinc</keyword>
<name>A0A317PJD2_9HYPH</name>
<protein>
    <submittedName>
        <fullName evidence="11">Septal ring factor EnvC (AmiA/AmiB activator)</fullName>
    </submittedName>
</protein>
<dbReference type="InterPro" id="IPR050570">
    <property type="entry name" value="Cell_wall_metabolism_enzyme"/>
</dbReference>
<comment type="cofactor">
    <cofactor evidence="1">
        <name>Zn(2+)</name>
        <dbReference type="ChEBI" id="CHEBI:29105"/>
    </cofactor>
</comment>
<keyword evidence="4" id="KW-0378">Hydrolase</keyword>
<reference evidence="11 12" key="1">
    <citation type="submission" date="2018-05" db="EMBL/GenBank/DDBJ databases">
        <title>Genomic Encyclopedia of Type Strains, Phase IV (KMG-IV): sequencing the most valuable type-strain genomes for metagenomic binning, comparative biology and taxonomic classification.</title>
        <authorList>
            <person name="Goeker M."/>
        </authorList>
    </citation>
    <scope>NUCLEOTIDE SEQUENCE [LARGE SCALE GENOMIC DNA]</scope>
    <source>
        <strain evidence="11 12">DSM 16791</strain>
    </source>
</reference>
<evidence type="ECO:0000256" key="2">
    <source>
        <dbReference type="ARBA" id="ARBA00022670"/>
    </source>
</evidence>
<dbReference type="EMBL" id="QGTR01000005">
    <property type="protein sequence ID" value="PWV98353.1"/>
    <property type="molecule type" value="Genomic_DNA"/>
</dbReference>
<dbReference type="AlphaFoldDB" id="A0A317PJD2"/>
<dbReference type="InterPro" id="IPR016047">
    <property type="entry name" value="M23ase_b-sheet_dom"/>
</dbReference>
<dbReference type="InterPro" id="IPR011055">
    <property type="entry name" value="Dup_hybrid_motif"/>
</dbReference>
<dbReference type="Gene3D" id="2.70.70.10">
    <property type="entry name" value="Glucose Permease (Domain IIA)"/>
    <property type="match status" value="1"/>
</dbReference>
<feature type="coiled-coil region" evidence="7">
    <location>
        <begin position="73"/>
        <end position="121"/>
    </location>
</feature>
<evidence type="ECO:0000256" key="5">
    <source>
        <dbReference type="ARBA" id="ARBA00022833"/>
    </source>
</evidence>
<dbReference type="GO" id="GO:0006508">
    <property type="term" value="P:proteolysis"/>
    <property type="evidence" value="ECO:0007669"/>
    <property type="project" value="UniProtKB-KW"/>
</dbReference>
<dbReference type="PANTHER" id="PTHR21666:SF288">
    <property type="entry name" value="CELL DIVISION PROTEIN YTFB"/>
    <property type="match status" value="1"/>
</dbReference>
<keyword evidence="9" id="KW-0732">Signal</keyword>
<evidence type="ECO:0000259" key="10">
    <source>
        <dbReference type="Pfam" id="PF01551"/>
    </source>
</evidence>
<accession>A0A317PJD2</accession>
<dbReference type="Proteomes" id="UP000246352">
    <property type="component" value="Unassembled WGS sequence"/>
</dbReference>
<evidence type="ECO:0000313" key="12">
    <source>
        <dbReference type="Proteomes" id="UP000246352"/>
    </source>
</evidence>
<dbReference type="Gene3D" id="1.10.287.1490">
    <property type="match status" value="1"/>
</dbReference>
<keyword evidence="3" id="KW-0479">Metal-binding</keyword>
<organism evidence="11 12">
    <name type="scientific">Hoeflea marina</name>
    <dbReference type="NCBI Taxonomy" id="274592"/>
    <lineage>
        <taxon>Bacteria</taxon>
        <taxon>Pseudomonadati</taxon>
        <taxon>Pseudomonadota</taxon>
        <taxon>Alphaproteobacteria</taxon>
        <taxon>Hyphomicrobiales</taxon>
        <taxon>Rhizobiaceae</taxon>
        <taxon>Hoeflea</taxon>
    </lineage>
</organism>
<keyword evidence="6" id="KW-0482">Metalloprotease</keyword>
<evidence type="ECO:0000313" key="11">
    <source>
        <dbReference type="EMBL" id="PWV98353.1"/>
    </source>
</evidence>
<keyword evidence="7" id="KW-0175">Coiled coil</keyword>
<evidence type="ECO:0000256" key="6">
    <source>
        <dbReference type="ARBA" id="ARBA00023049"/>
    </source>
</evidence>
<dbReference type="GO" id="GO:0046872">
    <property type="term" value="F:metal ion binding"/>
    <property type="evidence" value="ECO:0007669"/>
    <property type="project" value="UniProtKB-KW"/>
</dbReference>